<name>A0ABV0ZQ65_9TELE</name>
<proteinExistence type="predicted"/>
<keyword evidence="2" id="KW-1185">Reference proteome</keyword>
<comment type="caution">
    <text evidence="1">The sequence shown here is derived from an EMBL/GenBank/DDBJ whole genome shotgun (WGS) entry which is preliminary data.</text>
</comment>
<gene>
    <name evidence="1" type="ORF">AMECASPLE_026840</name>
</gene>
<dbReference type="Proteomes" id="UP001469553">
    <property type="component" value="Unassembled WGS sequence"/>
</dbReference>
<accession>A0ABV0ZQ65</accession>
<organism evidence="1 2">
    <name type="scientific">Ameca splendens</name>
    <dbReference type="NCBI Taxonomy" id="208324"/>
    <lineage>
        <taxon>Eukaryota</taxon>
        <taxon>Metazoa</taxon>
        <taxon>Chordata</taxon>
        <taxon>Craniata</taxon>
        <taxon>Vertebrata</taxon>
        <taxon>Euteleostomi</taxon>
        <taxon>Actinopterygii</taxon>
        <taxon>Neopterygii</taxon>
        <taxon>Teleostei</taxon>
        <taxon>Neoteleostei</taxon>
        <taxon>Acanthomorphata</taxon>
        <taxon>Ovalentaria</taxon>
        <taxon>Atherinomorphae</taxon>
        <taxon>Cyprinodontiformes</taxon>
        <taxon>Goodeidae</taxon>
        <taxon>Ameca</taxon>
    </lineage>
</organism>
<dbReference type="EMBL" id="JAHRIP010068619">
    <property type="protein sequence ID" value="MEQ2308290.1"/>
    <property type="molecule type" value="Genomic_DNA"/>
</dbReference>
<evidence type="ECO:0000313" key="2">
    <source>
        <dbReference type="Proteomes" id="UP001469553"/>
    </source>
</evidence>
<reference evidence="1 2" key="1">
    <citation type="submission" date="2021-06" db="EMBL/GenBank/DDBJ databases">
        <authorList>
            <person name="Palmer J.M."/>
        </authorList>
    </citation>
    <scope>NUCLEOTIDE SEQUENCE [LARGE SCALE GENOMIC DNA]</scope>
    <source>
        <strain evidence="1 2">AS_MEX2019</strain>
        <tissue evidence="1">Muscle</tissue>
    </source>
</reference>
<protein>
    <submittedName>
        <fullName evidence="1">Uncharacterized protein</fullName>
    </submittedName>
</protein>
<sequence length="70" mass="8042">MEEYLAGGCQHFDARVFAFSEVSGRSRLPTFGGFHFQGPSWQLSVYIHLLNQAQVKPRFAHLDPDSLYPW</sequence>
<evidence type="ECO:0000313" key="1">
    <source>
        <dbReference type="EMBL" id="MEQ2308290.1"/>
    </source>
</evidence>